<comment type="caution">
    <text evidence="1">The sequence shown here is derived from an EMBL/GenBank/DDBJ whole genome shotgun (WGS) entry which is preliminary data.</text>
</comment>
<proteinExistence type="predicted"/>
<dbReference type="AlphaFoldDB" id="A0AAN9MLA0"/>
<protein>
    <submittedName>
        <fullName evidence="1">Uncharacterized protein</fullName>
    </submittedName>
</protein>
<keyword evidence="2" id="KW-1185">Reference proteome</keyword>
<gene>
    <name evidence="1" type="ORF">VNO80_19478</name>
</gene>
<organism evidence="1 2">
    <name type="scientific">Phaseolus coccineus</name>
    <name type="common">Scarlet runner bean</name>
    <name type="synonym">Phaseolus multiflorus</name>
    <dbReference type="NCBI Taxonomy" id="3886"/>
    <lineage>
        <taxon>Eukaryota</taxon>
        <taxon>Viridiplantae</taxon>
        <taxon>Streptophyta</taxon>
        <taxon>Embryophyta</taxon>
        <taxon>Tracheophyta</taxon>
        <taxon>Spermatophyta</taxon>
        <taxon>Magnoliopsida</taxon>
        <taxon>eudicotyledons</taxon>
        <taxon>Gunneridae</taxon>
        <taxon>Pentapetalae</taxon>
        <taxon>rosids</taxon>
        <taxon>fabids</taxon>
        <taxon>Fabales</taxon>
        <taxon>Fabaceae</taxon>
        <taxon>Papilionoideae</taxon>
        <taxon>50 kb inversion clade</taxon>
        <taxon>NPAAA clade</taxon>
        <taxon>indigoferoid/millettioid clade</taxon>
        <taxon>Phaseoleae</taxon>
        <taxon>Phaseolus</taxon>
    </lineage>
</organism>
<sequence>MKELARGDGEIAKSAADAKYRWRERLYKWIAWKSWSTHRMQGRGNEDGFADLERVLTCDNANGHRRQLASQYVVR</sequence>
<evidence type="ECO:0000313" key="2">
    <source>
        <dbReference type="Proteomes" id="UP001374584"/>
    </source>
</evidence>
<dbReference type="Proteomes" id="UP001374584">
    <property type="component" value="Unassembled WGS sequence"/>
</dbReference>
<name>A0AAN9MLA0_PHACN</name>
<dbReference type="EMBL" id="JAYMYR010000007">
    <property type="protein sequence ID" value="KAK7354022.1"/>
    <property type="molecule type" value="Genomic_DNA"/>
</dbReference>
<evidence type="ECO:0000313" key="1">
    <source>
        <dbReference type="EMBL" id="KAK7354022.1"/>
    </source>
</evidence>
<reference evidence="1 2" key="1">
    <citation type="submission" date="2024-01" db="EMBL/GenBank/DDBJ databases">
        <title>The genomes of 5 underutilized Papilionoideae crops provide insights into root nodulation and disease resistanc.</title>
        <authorList>
            <person name="Jiang F."/>
        </authorList>
    </citation>
    <scope>NUCLEOTIDE SEQUENCE [LARGE SCALE GENOMIC DNA]</scope>
    <source>
        <strain evidence="1">JINMINGXINNONG_FW02</strain>
        <tissue evidence="1">Leaves</tissue>
    </source>
</reference>
<accession>A0AAN9MLA0</accession>